<feature type="compositionally biased region" description="Low complexity" evidence="10">
    <location>
        <begin position="69"/>
        <end position="90"/>
    </location>
</feature>
<sequence>MDEEDAGLGDLVVFGAVKFFTQALIAPFHVAKILQQVNYIPCDDFVVRVQHRLESLPTQGDGDGDDDNSGSPADGADSSNGDASSTGDGDNVSELADSIYAQATAPAVVTGPGSAIVVDEQGYLVRTTFSLSDPVRPQYQLPPQDGSLFDTLSNIWRQPDEGLMSMWKGHVAHWLREMMELVVQPTLEGSLNDMLGLPDESIPLIHLDRPLPNVFTLLASRVVTGVLLSPLELVRTRLIVQTVSPSSRKYNNTFHALWTIRHEEGISVFFTGTNLYASILLHTSKSIFKHCSELFIERGLGLKSEERPFLYNLCELLWNLSDLLITLPIETVRRRLQCQIDPGVRQEREFRTLVELRQAPYSGVLDCAQRLVDEEGGKRSARRRKSVADVASQAALERSWYYGWGTKRLFVSIRAQAWVDLAMFFVTSLSNLQDNLES</sequence>
<keyword evidence="5" id="KW-0677">Repeat</keyword>
<evidence type="ECO:0000256" key="7">
    <source>
        <dbReference type="ARBA" id="ARBA00023136"/>
    </source>
</evidence>
<keyword evidence="12" id="KW-1185">Reference proteome</keyword>
<evidence type="ECO:0000313" key="11">
    <source>
        <dbReference type="EMBL" id="KXS19861.1"/>
    </source>
</evidence>
<feature type="region of interest" description="Disordered" evidence="10">
    <location>
        <begin position="56"/>
        <end position="92"/>
    </location>
</feature>
<evidence type="ECO:0000256" key="10">
    <source>
        <dbReference type="SAM" id="MobiDB-lite"/>
    </source>
</evidence>
<keyword evidence="4 8" id="KW-0812">Transmembrane</keyword>
<evidence type="ECO:0000256" key="9">
    <source>
        <dbReference type="RuleBase" id="RU000488"/>
    </source>
</evidence>
<dbReference type="PANTHER" id="PTHR45618">
    <property type="entry name" value="MITOCHONDRIAL DICARBOXYLATE CARRIER-RELATED"/>
    <property type="match status" value="1"/>
</dbReference>
<dbReference type="STRING" id="1344416.A0A139ASZ8"/>
<evidence type="ECO:0000256" key="4">
    <source>
        <dbReference type="ARBA" id="ARBA00022692"/>
    </source>
</evidence>
<keyword evidence="3 9" id="KW-0813">Transport</keyword>
<dbReference type="OrthoDB" id="77989at2759"/>
<protein>
    <submittedName>
        <fullName evidence="11">Mitochondrial carrier</fullName>
    </submittedName>
</protein>
<dbReference type="Pfam" id="PF00153">
    <property type="entry name" value="Mito_carr"/>
    <property type="match status" value="1"/>
</dbReference>
<comment type="similarity">
    <text evidence="2 9">Belongs to the mitochondrial carrier (TC 2.A.29) family.</text>
</comment>
<evidence type="ECO:0000256" key="8">
    <source>
        <dbReference type="PROSITE-ProRule" id="PRU00282"/>
    </source>
</evidence>
<dbReference type="InterPro" id="IPR050391">
    <property type="entry name" value="Mito_Metabolite_Transporter"/>
</dbReference>
<reference evidence="11 12" key="1">
    <citation type="journal article" date="2015" name="Genome Biol. Evol.">
        <title>Phylogenomic analyses indicate that early fungi evolved digesting cell walls of algal ancestors of land plants.</title>
        <authorList>
            <person name="Chang Y."/>
            <person name="Wang S."/>
            <person name="Sekimoto S."/>
            <person name="Aerts A.L."/>
            <person name="Choi C."/>
            <person name="Clum A."/>
            <person name="LaButti K.M."/>
            <person name="Lindquist E.A."/>
            <person name="Yee Ngan C."/>
            <person name="Ohm R.A."/>
            <person name="Salamov A.A."/>
            <person name="Grigoriev I.V."/>
            <person name="Spatafora J.W."/>
            <person name="Berbee M.L."/>
        </authorList>
    </citation>
    <scope>NUCLEOTIDE SEQUENCE [LARGE SCALE GENOMIC DNA]</scope>
    <source>
        <strain evidence="11 12">JEL478</strain>
    </source>
</reference>
<keyword evidence="6" id="KW-1133">Transmembrane helix</keyword>
<keyword evidence="7 8" id="KW-0472">Membrane</keyword>
<dbReference type="SUPFAM" id="SSF103506">
    <property type="entry name" value="Mitochondrial carrier"/>
    <property type="match status" value="1"/>
</dbReference>
<evidence type="ECO:0000256" key="5">
    <source>
        <dbReference type="ARBA" id="ARBA00022737"/>
    </source>
</evidence>
<evidence type="ECO:0000256" key="1">
    <source>
        <dbReference type="ARBA" id="ARBA00004141"/>
    </source>
</evidence>
<feature type="repeat" description="Solcar" evidence="8">
    <location>
        <begin position="208"/>
        <end position="297"/>
    </location>
</feature>
<dbReference type="EMBL" id="KQ965737">
    <property type="protein sequence ID" value="KXS19861.1"/>
    <property type="molecule type" value="Genomic_DNA"/>
</dbReference>
<dbReference type="GO" id="GO:0016020">
    <property type="term" value="C:membrane"/>
    <property type="evidence" value="ECO:0007669"/>
    <property type="project" value="UniProtKB-SubCell"/>
</dbReference>
<gene>
    <name evidence="11" type="ORF">M427DRAFT_28749</name>
</gene>
<organism evidence="11 12">
    <name type="scientific">Gonapodya prolifera (strain JEL478)</name>
    <name type="common">Monoblepharis prolifera</name>
    <dbReference type="NCBI Taxonomy" id="1344416"/>
    <lineage>
        <taxon>Eukaryota</taxon>
        <taxon>Fungi</taxon>
        <taxon>Fungi incertae sedis</taxon>
        <taxon>Chytridiomycota</taxon>
        <taxon>Chytridiomycota incertae sedis</taxon>
        <taxon>Monoblepharidomycetes</taxon>
        <taxon>Monoblepharidales</taxon>
        <taxon>Gonapodyaceae</taxon>
        <taxon>Gonapodya</taxon>
    </lineage>
</organism>
<dbReference type="OMA" id="KTILQVY"/>
<evidence type="ECO:0000256" key="3">
    <source>
        <dbReference type="ARBA" id="ARBA00022448"/>
    </source>
</evidence>
<name>A0A139ASZ8_GONPJ</name>
<comment type="subcellular location">
    <subcellularLocation>
        <location evidence="1">Membrane</location>
        <topology evidence="1">Multi-pass membrane protein</topology>
    </subcellularLocation>
</comment>
<dbReference type="Gene3D" id="1.50.40.10">
    <property type="entry name" value="Mitochondrial carrier domain"/>
    <property type="match status" value="1"/>
</dbReference>
<dbReference type="InterPro" id="IPR018108">
    <property type="entry name" value="MCP_transmembrane"/>
</dbReference>
<accession>A0A139ASZ8</accession>
<evidence type="ECO:0000313" key="12">
    <source>
        <dbReference type="Proteomes" id="UP000070544"/>
    </source>
</evidence>
<dbReference type="AlphaFoldDB" id="A0A139ASZ8"/>
<proteinExistence type="inferred from homology"/>
<evidence type="ECO:0000256" key="2">
    <source>
        <dbReference type="ARBA" id="ARBA00006375"/>
    </source>
</evidence>
<dbReference type="InterPro" id="IPR023395">
    <property type="entry name" value="MCP_dom_sf"/>
</dbReference>
<evidence type="ECO:0000256" key="6">
    <source>
        <dbReference type="ARBA" id="ARBA00022989"/>
    </source>
</evidence>
<dbReference type="Proteomes" id="UP000070544">
    <property type="component" value="Unassembled WGS sequence"/>
</dbReference>
<dbReference type="PROSITE" id="PS50920">
    <property type="entry name" value="SOLCAR"/>
    <property type="match status" value="1"/>
</dbReference>